<accession>A0A0C9X0G9</accession>
<dbReference type="HOGENOM" id="CLU_2073536_0_0_1"/>
<gene>
    <name evidence="1" type="ORF">K443DRAFT_683486</name>
</gene>
<name>A0A0C9X0G9_9AGAR</name>
<sequence>MSGEKRRFSSRNSTQHNAYVGPVPIFTICPRKVFPFLIMSNPPFENVYRLSGGYHDLAKSRSLDSCLGWKSRFGARLTKEITTPDWVPLTDSLLYPSHLTILLGPVSALSPYLTRPKF</sequence>
<protein>
    <submittedName>
        <fullName evidence="1">Uncharacterized protein</fullName>
    </submittedName>
</protein>
<reference evidence="2" key="2">
    <citation type="submission" date="2015-01" db="EMBL/GenBank/DDBJ databases">
        <title>Evolutionary Origins and Diversification of the Mycorrhizal Mutualists.</title>
        <authorList>
            <consortium name="DOE Joint Genome Institute"/>
            <consortium name="Mycorrhizal Genomics Consortium"/>
            <person name="Kohler A."/>
            <person name="Kuo A."/>
            <person name="Nagy L.G."/>
            <person name="Floudas D."/>
            <person name="Copeland A."/>
            <person name="Barry K.W."/>
            <person name="Cichocki N."/>
            <person name="Veneault-Fourrey C."/>
            <person name="LaButti K."/>
            <person name="Lindquist E.A."/>
            <person name="Lipzen A."/>
            <person name="Lundell T."/>
            <person name="Morin E."/>
            <person name="Murat C."/>
            <person name="Riley R."/>
            <person name="Ohm R."/>
            <person name="Sun H."/>
            <person name="Tunlid A."/>
            <person name="Henrissat B."/>
            <person name="Grigoriev I.V."/>
            <person name="Hibbett D.S."/>
            <person name="Martin F."/>
        </authorList>
    </citation>
    <scope>NUCLEOTIDE SEQUENCE [LARGE SCALE GENOMIC DNA]</scope>
    <source>
        <strain evidence="2">LaAM-08-1</strain>
    </source>
</reference>
<dbReference type="Proteomes" id="UP000054477">
    <property type="component" value="Unassembled WGS sequence"/>
</dbReference>
<evidence type="ECO:0000313" key="1">
    <source>
        <dbReference type="EMBL" id="KIJ94803.1"/>
    </source>
</evidence>
<evidence type="ECO:0000313" key="2">
    <source>
        <dbReference type="Proteomes" id="UP000054477"/>
    </source>
</evidence>
<keyword evidence="2" id="KW-1185">Reference proteome</keyword>
<proteinExistence type="predicted"/>
<dbReference type="EMBL" id="KN838778">
    <property type="protein sequence ID" value="KIJ94803.1"/>
    <property type="molecule type" value="Genomic_DNA"/>
</dbReference>
<dbReference type="AlphaFoldDB" id="A0A0C9X0G9"/>
<organism evidence="1 2">
    <name type="scientific">Laccaria amethystina LaAM-08-1</name>
    <dbReference type="NCBI Taxonomy" id="1095629"/>
    <lineage>
        <taxon>Eukaryota</taxon>
        <taxon>Fungi</taxon>
        <taxon>Dikarya</taxon>
        <taxon>Basidiomycota</taxon>
        <taxon>Agaricomycotina</taxon>
        <taxon>Agaricomycetes</taxon>
        <taxon>Agaricomycetidae</taxon>
        <taxon>Agaricales</taxon>
        <taxon>Agaricineae</taxon>
        <taxon>Hydnangiaceae</taxon>
        <taxon>Laccaria</taxon>
    </lineage>
</organism>
<reference evidence="1 2" key="1">
    <citation type="submission" date="2014-04" db="EMBL/GenBank/DDBJ databases">
        <authorList>
            <consortium name="DOE Joint Genome Institute"/>
            <person name="Kuo A."/>
            <person name="Kohler A."/>
            <person name="Nagy L.G."/>
            <person name="Floudas D."/>
            <person name="Copeland A."/>
            <person name="Barry K.W."/>
            <person name="Cichocki N."/>
            <person name="Veneault-Fourrey C."/>
            <person name="LaButti K."/>
            <person name="Lindquist E.A."/>
            <person name="Lipzen A."/>
            <person name="Lundell T."/>
            <person name="Morin E."/>
            <person name="Murat C."/>
            <person name="Sun H."/>
            <person name="Tunlid A."/>
            <person name="Henrissat B."/>
            <person name="Grigoriev I.V."/>
            <person name="Hibbett D.S."/>
            <person name="Martin F."/>
            <person name="Nordberg H.P."/>
            <person name="Cantor M.N."/>
            <person name="Hua S.X."/>
        </authorList>
    </citation>
    <scope>NUCLEOTIDE SEQUENCE [LARGE SCALE GENOMIC DNA]</scope>
    <source>
        <strain evidence="1 2">LaAM-08-1</strain>
    </source>
</reference>